<name>A0A0P9X7F8_PSEA0</name>
<dbReference type="SUPFAM" id="SSF52540">
    <property type="entry name" value="P-loop containing nucleoside triphosphate hydrolases"/>
    <property type="match status" value="1"/>
</dbReference>
<dbReference type="InterPro" id="IPR008868">
    <property type="entry name" value="TniB"/>
</dbReference>
<proteinExistence type="predicted"/>
<gene>
    <name evidence="1" type="ORF">ALO63_00498</name>
</gene>
<evidence type="ECO:0000313" key="1">
    <source>
        <dbReference type="EMBL" id="KPX90862.1"/>
    </source>
</evidence>
<comment type="caution">
    <text evidence="1">The sequence shown here is derived from an EMBL/GenBank/DDBJ whole genome shotgun (WGS) entry which is preliminary data.</text>
</comment>
<dbReference type="Proteomes" id="UP000050420">
    <property type="component" value="Unassembled WGS sequence"/>
</dbReference>
<dbReference type="PATRIC" id="fig|34065.5.peg.720"/>
<organism evidence="1 2">
    <name type="scientific">Pseudomonas amygdali pv. mori</name>
    <dbReference type="NCBI Taxonomy" id="34065"/>
    <lineage>
        <taxon>Bacteria</taxon>
        <taxon>Pseudomonadati</taxon>
        <taxon>Pseudomonadota</taxon>
        <taxon>Gammaproteobacteria</taxon>
        <taxon>Pseudomonadales</taxon>
        <taxon>Pseudomonadaceae</taxon>
        <taxon>Pseudomonas</taxon>
        <taxon>Pseudomonas amygdali</taxon>
    </lineage>
</organism>
<protein>
    <submittedName>
        <fullName evidence="1">Transposition helper protein</fullName>
    </submittedName>
</protein>
<dbReference type="InterPro" id="IPR027417">
    <property type="entry name" value="P-loop_NTPase"/>
</dbReference>
<dbReference type="EMBL" id="LJQU01000389">
    <property type="protein sequence ID" value="KPX90862.1"/>
    <property type="molecule type" value="Genomic_DNA"/>
</dbReference>
<evidence type="ECO:0000313" key="2">
    <source>
        <dbReference type="Proteomes" id="UP000050420"/>
    </source>
</evidence>
<accession>A0A0P9X7F8</accession>
<sequence>MMANEVIKVIRSEGFFHGRMLRSYQRAFQVIEASLAGERQILPMFGPSRIGKGEVAQALMADFPTQEVNGKICKPLIRVTAPTEPNQRALTLSIIRGLGGRVLSKCSTPDLYDQALRQLEIAKVRAIIVDEVQHLAELHSPQKVRALADFFKVLSDELNISLVLLGLPAAERLLGLNEQLRGRSLATELIYPYSWISAADRQDFAAGIALVAAAYSEQGWIFELSGDVAIKSLYASSLGRFGMLVDLFSHAETNNANKIIDVRCLAKAYRNAVNDQPFSGNPFTPGTVISDHDLNAAYVKVLREAHLPIPRL</sequence>
<dbReference type="Pfam" id="PF05621">
    <property type="entry name" value="TniB"/>
    <property type="match status" value="1"/>
</dbReference>
<dbReference type="AlphaFoldDB" id="A0A0P9X7F8"/>
<reference evidence="1 2" key="1">
    <citation type="submission" date="2015-09" db="EMBL/GenBank/DDBJ databases">
        <title>Genome announcement of multiple Pseudomonas syringae strains.</title>
        <authorList>
            <person name="Thakur S."/>
            <person name="Wang P.W."/>
            <person name="Gong Y."/>
            <person name="Weir B.S."/>
            <person name="Guttman D.S."/>
        </authorList>
    </citation>
    <scope>NUCLEOTIDE SEQUENCE [LARGE SCALE GENOMIC DNA]</scope>
    <source>
        <strain evidence="1 2">ICMP4331</strain>
    </source>
</reference>
<dbReference type="Gene3D" id="3.40.50.300">
    <property type="entry name" value="P-loop containing nucleotide triphosphate hydrolases"/>
    <property type="match status" value="1"/>
</dbReference>